<reference evidence="2 3" key="1">
    <citation type="submission" date="2019-12" db="EMBL/GenBank/DDBJ databases">
        <title>Genomic-based taxomic classification of the family Erythrobacteraceae.</title>
        <authorList>
            <person name="Xu L."/>
        </authorList>
    </citation>
    <scope>NUCLEOTIDE SEQUENCE [LARGE SCALE GENOMIC DNA]</scope>
    <source>
        <strain evidence="2 3">DSM 17792</strain>
    </source>
</reference>
<sequence length="159" mass="18016">MEIDLWYYRGTITAAATILLALACFLRGGGPERYAATILLAMQAVDRIYHFIATGGRSIWIVSDYTTIDLGHLLIDTVSMVCFAILAVRANRVYTLWIGGLQLVMVLSHFGRELAAAIHPLAYAISSYTPFYLQTTILLIGLMLHIRRMREWGSYRDWR</sequence>
<feature type="transmembrane region" description="Helical" evidence="1">
    <location>
        <begin position="93"/>
        <end position="111"/>
    </location>
</feature>
<keyword evidence="1" id="KW-1133">Transmembrane helix</keyword>
<organism evidence="2 3">
    <name type="scientific">Qipengyuania vulgaris</name>
    <dbReference type="NCBI Taxonomy" id="291985"/>
    <lineage>
        <taxon>Bacteria</taxon>
        <taxon>Pseudomonadati</taxon>
        <taxon>Pseudomonadota</taxon>
        <taxon>Alphaproteobacteria</taxon>
        <taxon>Sphingomonadales</taxon>
        <taxon>Erythrobacteraceae</taxon>
        <taxon>Qipengyuania</taxon>
    </lineage>
</organism>
<evidence type="ECO:0000313" key="3">
    <source>
        <dbReference type="Proteomes" id="UP000448199"/>
    </source>
</evidence>
<feature type="transmembrane region" description="Helical" evidence="1">
    <location>
        <begin position="70"/>
        <end position="88"/>
    </location>
</feature>
<dbReference type="AlphaFoldDB" id="A0A844XWU3"/>
<keyword evidence="1" id="KW-0472">Membrane</keyword>
<proteinExistence type="predicted"/>
<feature type="transmembrane region" description="Helical" evidence="1">
    <location>
        <begin position="123"/>
        <end position="146"/>
    </location>
</feature>
<feature type="transmembrane region" description="Helical" evidence="1">
    <location>
        <begin position="6"/>
        <end position="26"/>
    </location>
</feature>
<protein>
    <submittedName>
        <fullName evidence="2">Uncharacterized protein</fullName>
    </submittedName>
</protein>
<name>A0A844XWU3_9SPHN</name>
<gene>
    <name evidence="2" type="ORF">GRI69_15615</name>
</gene>
<comment type="caution">
    <text evidence="2">The sequence shown here is derived from an EMBL/GenBank/DDBJ whole genome shotgun (WGS) entry which is preliminary data.</text>
</comment>
<dbReference type="EMBL" id="WTYC01000018">
    <property type="protein sequence ID" value="MXO49677.1"/>
    <property type="molecule type" value="Genomic_DNA"/>
</dbReference>
<keyword evidence="3" id="KW-1185">Reference proteome</keyword>
<keyword evidence="1" id="KW-0812">Transmembrane</keyword>
<evidence type="ECO:0000313" key="2">
    <source>
        <dbReference type="EMBL" id="MXO49677.1"/>
    </source>
</evidence>
<evidence type="ECO:0000256" key="1">
    <source>
        <dbReference type="SAM" id="Phobius"/>
    </source>
</evidence>
<dbReference type="Proteomes" id="UP000448199">
    <property type="component" value="Unassembled WGS sequence"/>
</dbReference>
<accession>A0A844XWU3</accession>
<dbReference type="RefSeq" id="WP_202392065.1">
    <property type="nucleotide sequence ID" value="NZ_WTYC01000018.1"/>
</dbReference>